<feature type="transmembrane region" description="Helical" evidence="1">
    <location>
        <begin position="202"/>
        <end position="228"/>
    </location>
</feature>
<evidence type="ECO:0000313" key="2">
    <source>
        <dbReference type="EMBL" id="MRZ57191.1"/>
    </source>
</evidence>
<keyword evidence="1" id="KW-1133">Transmembrane helix</keyword>
<sequence>MHSKGLRYSMFSIYSILLAMCASMELYFTWKLPISFVNVMCACFLLPYLMNLRKWDSSIGVCFLSVVCWIYNFTHNTIDFSLFAYLNLLSSIFITITFFASTTSFKINLYHAFDFFIKVICCISLLGWLLYLLGVNLPHYRSDTSDFYVHDVYYLFVMGADNMFEVLPRFSGMFLEPGHVGSTSCLLLYVNKFNFKNKSNYIYLLSIIFSLSLAAYCLFFIGLCLYFYLKGKDLFKYLLILAVFAGIFTYIGLNYNRGNNVINEKILSRLIITDGELSGDNRTSMVFDKYYDNWLKHGDIFNGYGRKAYGDGNATSNILHGCASFKRFFFINGIIGTVLICLLYLCLYLRYRSKQGFGFFLVVIICNMIRDYPYRLMWMFLFVLGITVLYTSNKAGYIENLNDK</sequence>
<dbReference type="AlphaFoldDB" id="A0A7K0I434"/>
<evidence type="ECO:0000256" key="1">
    <source>
        <dbReference type="SAM" id="Phobius"/>
    </source>
</evidence>
<evidence type="ECO:0000313" key="3">
    <source>
        <dbReference type="Proteomes" id="UP000432516"/>
    </source>
</evidence>
<organism evidence="2 3">
    <name type="scientific">Parabacteroides distasonis</name>
    <dbReference type="NCBI Taxonomy" id="823"/>
    <lineage>
        <taxon>Bacteria</taxon>
        <taxon>Pseudomonadati</taxon>
        <taxon>Bacteroidota</taxon>
        <taxon>Bacteroidia</taxon>
        <taxon>Bacteroidales</taxon>
        <taxon>Tannerellaceae</taxon>
        <taxon>Parabacteroides</taxon>
    </lineage>
</organism>
<dbReference type="EMBL" id="WKNE01000032">
    <property type="protein sequence ID" value="MRZ57191.1"/>
    <property type="molecule type" value="Genomic_DNA"/>
</dbReference>
<keyword evidence="1" id="KW-0472">Membrane</keyword>
<feature type="transmembrane region" description="Helical" evidence="1">
    <location>
        <begin position="112"/>
        <end position="133"/>
    </location>
</feature>
<feature type="transmembrane region" description="Helical" evidence="1">
    <location>
        <begin position="57"/>
        <end position="74"/>
    </location>
</feature>
<dbReference type="Proteomes" id="UP000432516">
    <property type="component" value="Unassembled WGS sequence"/>
</dbReference>
<feature type="transmembrane region" description="Helical" evidence="1">
    <location>
        <begin position="12"/>
        <end position="28"/>
    </location>
</feature>
<feature type="transmembrane region" description="Helical" evidence="1">
    <location>
        <begin position="376"/>
        <end position="392"/>
    </location>
</feature>
<protein>
    <recommendedName>
        <fullName evidence="4">O-antigen ligase domain-containing protein</fullName>
    </recommendedName>
</protein>
<reference evidence="2 3" key="1">
    <citation type="journal article" date="2019" name="Nat. Med.">
        <title>A library of human gut bacterial isolates paired with longitudinal multiomics data enables mechanistic microbiome research.</title>
        <authorList>
            <person name="Poyet M."/>
            <person name="Groussin M."/>
            <person name="Gibbons S.M."/>
            <person name="Avila-Pacheco J."/>
            <person name="Jiang X."/>
            <person name="Kearney S.M."/>
            <person name="Perrotta A.R."/>
            <person name="Berdy B."/>
            <person name="Zhao S."/>
            <person name="Lieberman T.D."/>
            <person name="Swanson P.K."/>
            <person name="Smith M."/>
            <person name="Roesemann S."/>
            <person name="Alexander J.E."/>
            <person name="Rich S.A."/>
            <person name="Livny J."/>
            <person name="Vlamakis H."/>
            <person name="Clish C."/>
            <person name="Bullock K."/>
            <person name="Deik A."/>
            <person name="Scott J."/>
            <person name="Pierce K.A."/>
            <person name="Xavier R.J."/>
            <person name="Alm E.J."/>
        </authorList>
    </citation>
    <scope>NUCLEOTIDE SEQUENCE [LARGE SCALE GENOMIC DNA]</scope>
    <source>
        <strain evidence="2 3">BIOML-A2</strain>
    </source>
</reference>
<feature type="transmembrane region" description="Helical" evidence="1">
    <location>
        <begin position="80"/>
        <end position="100"/>
    </location>
</feature>
<dbReference type="RefSeq" id="WP_122145823.1">
    <property type="nucleotide sequence ID" value="NZ_CP072231.1"/>
</dbReference>
<feature type="transmembrane region" description="Helical" evidence="1">
    <location>
        <begin position="328"/>
        <end position="345"/>
    </location>
</feature>
<keyword evidence="1" id="KW-0812">Transmembrane</keyword>
<feature type="transmembrane region" description="Helical" evidence="1">
    <location>
        <begin position="234"/>
        <end position="253"/>
    </location>
</feature>
<accession>A0A7K0I434</accession>
<proteinExistence type="predicted"/>
<evidence type="ECO:0008006" key="4">
    <source>
        <dbReference type="Google" id="ProtNLM"/>
    </source>
</evidence>
<gene>
    <name evidence="2" type="ORF">GKD68_21105</name>
</gene>
<comment type="caution">
    <text evidence="2">The sequence shown here is derived from an EMBL/GenBank/DDBJ whole genome shotgun (WGS) entry which is preliminary data.</text>
</comment>
<name>A0A7K0I434_PARDI</name>